<evidence type="ECO:0000256" key="1">
    <source>
        <dbReference type="ARBA" id="ARBA00023211"/>
    </source>
</evidence>
<evidence type="ECO:0000259" key="2">
    <source>
        <dbReference type="PROSITE" id="PS50991"/>
    </source>
</evidence>
<reference evidence="3 4" key="1">
    <citation type="submission" date="2021-04" db="EMBL/GenBank/DDBJ databases">
        <title>Genomics, taxonomy and metabolism of representatives of sulfur bacteria of the genus Thiothrix: Thiothrix fructosivorans QT, Thiothrix unzii A1T and three new species, Thiothrix subterranea sp. nov., Thiothrix litoralis sp. nov. and 'Candidatus Thiothrix anitrata' sp. nov.</title>
        <authorList>
            <person name="Ravin N.V."/>
            <person name="Smolyakov D."/>
            <person name="Rudenko T.S."/>
            <person name="Mardanov A.V."/>
            <person name="Beletsky A.V."/>
            <person name="Markov N.D."/>
            <person name="Fomenkov A.I."/>
            <person name="Roberts R.J."/>
            <person name="Karnachuk O.V."/>
            <person name="Novikov A."/>
            <person name="Grabovich M.Y."/>
        </authorList>
    </citation>
    <scope>NUCLEOTIDE SEQUENCE [LARGE SCALE GENOMIC DNA]</scope>
    <source>
        <strain evidence="3 4">AS</strain>
    </source>
</reference>
<dbReference type="EMBL" id="CP072801">
    <property type="protein sequence ID" value="QTR45464.1"/>
    <property type="molecule type" value="Genomic_DNA"/>
</dbReference>
<name>A0ABX7WUX6_9GAMM</name>
<dbReference type="InterPro" id="IPR050073">
    <property type="entry name" value="2-IPM_HCS-like"/>
</dbReference>
<keyword evidence="4" id="KW-1185">Reference proteome</keyword>
<accession>A0ABX7WUX6</accession>
<dbReference type="PROSITE" id="PS50991">
    <property type="entry name" value="PYR_CT"/>
    <property type="match status" value="1"/>
</dbReference>
<keyword evidence="1" id="KW-0464">Manganese</keyword>
<gene>
    <name evidence="3" type="ORF">J9253_15850</name>
</gene>
<organism evidence="3 4">
    <name type="scientific">Thiothrix litoralis</name>
    <dbReference type="NCBI Taxonomy" id="2891210"/>
    <lineage>
        <taxon>Bacteria</taxon>
        <taxon>Pseudomonadati</taxon>
        <taxon>Pseudomonadota</taxon>
        <taxon>Gammaproteobacteria</taxon>
        <taxon>Thiotrichales</taxon>
        <taxon>Thiotrichaceae</taxon>
        <taxon>Thiothrix</taxon>
    </lineage>
</organism>
<protein>
    <recommendedName>
        <fullName evidence="2">Pyruvate carboxyltransferase domain-containing protein</fullName>
    </recommendedName>
</protein>
<dbReference type="Pfam" id="PF00682">
    <property type="entry name" value="HMGL-like"/>
    <property type="match status" value="1"/>
</dbReference>
<dbReference type="InterPro" id="IPR000891">
    <property type="entry name" value="PYR_CT"/>
</dbReference>
<dbReference type="Proteomes" id="UP000672039">
    <property type="component" value="Chromosome"/>
</dbReference>
<evidence type="ECO:0000313" key="3">
    <source>
        <dbReference type="EMBL" id="QTR45464.1"/>
    </source>
</evidence>
<dbReference type="SUPFAM" id="SSF51569">
    <property type="entry name" value="Aldolase"/>
    <property type="match status" value="1"/>
</dbReference>
<sequence length="333" mass="36331">MHGISFHNILDVTLRDGGYLNQWQFSREEIDALLGFLGRQGVTQVEIGFLRPPAATTSLVNGCPVEFLAESVRQHPDLQFVGMLNPAEDGWQAAVAGKLLYLSLVRLTCTAEVIDQALRIADYLHEQSSTIKVSLNLICISSYRHDEVADLLQKISPSNSIDRVYFADSRGALSPHEIEPLIAVAKQHCHQPLGFHAHDTLGNAIENSNCAFACGCDLIDVSLNGFGLAGGNTSLGGYLAANALAKASIETETRAFCEQYLSLRQVDGDDRHLYGVLAQKNVDPIWSRALLAQYPHKLGDLIDLLPRQPYKTLSQVLDSLAALHSVNGVSVKC</sequence>
<dbReference type="RefSeq" id="WP_210221875.1">
    <property type="nucleotide sequence ID" value="NZ_CP072801.1"/>
</dbReference>
<dbReference type="PANTHER" id="PTHR10277:SF48">
    <property type="entry name" value="HOMOCITRATE SYNTHASE, CYTOSOLIC ISOZYME-RELATED"/>
    <property type="match status" value="1"/>
</dbReference>
<dbReference type="InterPro" id="IPR013785">
    <property type="entry name" value="Aldolase_TIM"/>
</dbReference>
<dbReference type="Gene3D" id="3.20.20.70">
    <property type="entry name" value="Aldolase class I"/>
    <property type="match status" value="1"/>
</dbReference>
<dbReference type="PANTHER" id="PTHR10277">
    <property type="entry name" value="HOMOCITRATE SYNTHASE-RELATED"/>
    <property type="match status" value="1"/>
</dbReference>
<feature type="domain" description="Pyruvate carboxyltransferase" evidence="2">
    <location>
        <begin position="7"/>
        <end position="261"/>
    </location>
</feature>
<proteinExistence type="predicted"/>
<evidence type="ECO:0000313" key="4">
    <source>
        <dbReference type="Proteomes" id="UP000672039"/>
    </source>
</evidence>